<dbReference type="Proteomes" id="UP000005631">
    <property type="component" value="Chromosome"/>
</dbReference>
<name>G8R728_OWEHD</name>
<dbReference type="EMBL" id="CP003156">
    <property type="protein sequence ID" value="AEV33393.1"/>
    <property type="molecule type" value="Genomic_DNA"/>
</dbReference>
<evidence type="ECO:0000313" key="1">
    <source>
        <dbReference type="EMBL" id="AEV33393.1"/>
    </source>
</evidence>
<dbReference type="STRING" id="926562.Oweho_2423"/>
<gene>
    <name evidence="1" type="ordered locus">Oweho_2423</name>
</gene>
<protein>
    <submittedName>
        <fullName evidence="1">Uncharacterized protein</fullName>
    </submittedName>
</protein>
<dbReference type="HOGENOM" id="CLU_1342163_0_0_10"/>
<dbReference type="RefSeq" id="WP_014202742.1">
    <property type="nucleotide sequence ID" value="NC_016599.1"/>
</dbReference>
<dbReference type="AlphaFoldDB" id="G8R728"/>
<evidence type="ECO:0000313" key="2">
    <source>
        <dbReference type="Proteomes" id="UP000005631"/>
    </source>
</evidence>
<accession>G8R728</accession>
<reference evidence="1 2" key="1">
    <citation type="journal article" date="2012" name="Stand. Genomic Sci.">
        <title>Genome sequence of the orange-pigmented seawater bacterium Owenweeksia hongkongensis type strain (UST20020801(T)).</title>
        <authorList>
            <person name="Riedel T."/>
            <person name="Held B."/>
            <person name="Nolan M."/>
            <person name="Lucas S."/>
            <person name="Lapidus A."/>
            <person name="Tice H."/>
            <person name="Del Rio T.G."/>
            <person name="Cheng J.F."/>
            <person name="Han C."/>
            <person name="Tapia R."/>
            <person name="Goodwin L.A."/>
            <person name="Pitluck S."/>
            <person name="Liolios K."/>
            <person name="Mavromatis K."/>
            <person name="Pagani I."/>
            <person name="Ivanova N."/>
            <person name="Mikhailova N."/>
            <person name="Pati A."/>
            <person name="Chen A."/>
            <person name="Palaniappan K."/>
            <person name="Rohde M."/>
            <person name="Tindall B.J."/>
            <person name="Detter J.C."/>
            <person name="Goker M."/>
            <person name="Woyke T."/>
            <person name="Bristow J."/>
            <person name="Eisen J.A."/>
            <person name="Markowitz V."/>
            <person name="Hugenholtz P."/>
            <person name="Klenk H.P."/>
            <person name="Kyrpides N.C."/>
        </authorList>
    </citation>
    <scope>NUCLEOTIDE SEQUENCE</scope>
    <source>
        <strain evidence="2">DSM 17368 / JCM 12287 / NRRL B-23963</strain>
    </source>
</reference>
<proteinExistence type="predicted"/>
<keyword evidence="2" id="KW-1185">Reference proteome</keyword>
<organism evidence="1 2">
    <name type="scientific">Owenweeksia hongkongensis (strain DSM 17368 / CIP 108786 / JCM 12287 / NRRL B-23963 / UST20020801)</name>
    <dbReference type="NCBI Taxonomy" id="926562"/>
    <lineage>
        <taxon>Bacteria</taxon>
        <taxon>Pseudomonadati</taxon>
        <taxon>Bacteroidota</taxon>
        <taxon>Flavobacteriia</taxon>
        <taxon>Flavobacteriales</taxon>
        <taxon>Owenweeksiaceae</taxon>
        <taxon>Owenweeksia</taxon>
    </lineage>
</organism>
<sequence length="204" mass="22363">MKKLTAILSLSLLSYFMHSQVYQEDIQLGILGGALITSKPGIGLQALGELKIAKRFSLSYRALSSAGENVMLFGGARSNKYVEQAILFGFHQPIGKSRFSAFAKAGPASYKLTTSTIQLLFKDESTTYKGSELAVEIGASYEYKALDIQLVVGKTDFNAVNKNPFILGIRIGLDPFYWLLPKNPDSSKTPYTPDRPSLVSTDHL</sequence>
<dbReference type="KEGG" id="oho:Oweho_2423"/>